<dbReference type="AlphaFoldDB" id="A0A138ZZH0"/>
<name>A0A138ZZH0_GONPJ</name>
<gene>
    <name evidence="2" type="ORF">M427DRAFT_140235</name>
</gene>
<evidence type="ECO:0000313" key="2">
    <source>
        <dbReference type="EMBL" id="KXS09891.1"/>
    </source>
</evidence>
<organism evidence="2 3">
    <name type="scientific">Gonapodya prolifera (strain JEL478)</name>
    <name type="common">Monoblepharis prolifera</name>
    <dbReference type="NCBI Taxonomy" id="1344416"/>
    <lineage>
        <taxon>Eukaryota</taxon>
        <taxon>Fungi</taxon>
        <taxon>Fungi incertae sedis</taxon>
        <taxon>Chytridiomycota</taxon>
        <taxon>Chytridiomycota incertae sedis</taxon>
        <taxon>Monoblepharidomycetes</taxon>
        <taxon>Monoblepharidales</taxon>
        <taxon>Gonapodyaceae</taxon>
        <taxon>Gonapodya</taxon>
    </lineage>
</organism>
<reference evidence="2 3" key="1">
    <citation type="journal article" date="2015" name="Genome Biol. Evol.">
        <title>Phylogenomic analyses indicate that early fungi evolved digesting cell walls of algal ancestors of land plants.</title>
        <authorList>
            <person name="Chang Y."/>
            <person name="Wang S."/>
            <person name="Sekimoto S."/>
            <person name="Aerts A.L."/>
            <person name="Choi C."/>
            <person name="Clum A."/>
            <person name="LaButti K.M."/>
            <person name="Lindquist E.A."/>
            <person name="Yee Ngan C."/>
            <person name="Ohm R.A."/>
            <person name="Salamov A.A."/>
            <person name="Grigoriev I.V."/>
            <person name="Spatafora J.W."/>
            <person name="Berbee M.L."/>
        </authorList>
    </citation>
    <scope>NUCLEOTIDE SEQUENCE [LARGE SCALE GENOMIC DNA]</scope>
    <source>
        <strain evidence="2 3">JEL478</strain>
    </source>
</reference>
<proteinExistence type="predicted"/>
<evidence type="ECO:0000313" key="3">
    <source>
        <dbReference type="Proteomes" id="UP000070544"/>
    </source>
</evidence>
<accession>A0A138ZZH0</accession>
<keyword evidence="3" id="KW-1185">Reference proteome</keyword>
<sequence length="151" mass="17010">MPTKGESPRSHYNLRHRRPRLQVPASSGPRASGWGASRPLARRPRRPAPGSSVATSASSTSGSVTVRRTPLNVPPEFVWRIARYAYTTNHLHEFSSVRELAFRTVLNLALTCRSTRYAGAVFFDRLNREDIMNPSFPKTHRPSLTRYPHSS</sequence>
<feature type="region of interest" description="Disordered" evidence="1">
    <location>
        <begin position="1"/>
        <end position="67"/>
    </location>
</feature>
<evidence type="ECO:0000256" key="1">
    <source>
        <dbReference type="SAM" id="MobiDB-lite"/>
    </source>
</evidence>
<dbReference type="EMBL" id="KQ965844">
    <property type="protein sequence ID" value="KXS09891.1"/>
    <property type="molecule type" value="Genomic_DNA"/>
</dbReference>
<feature type="compositionally biased region" description="Low complexity" evidence="1">
    <location>
        <begin position="48"/>
        <end position="67"/>
    </location>
</feature>
<dbReference type="Proteomes" id="UP000070544">
    <property type="component" value="Unassembled WGS sequence"/>
</dbReference>
<protein>
    <submittedName>
        <fullName evidence="2">Uncharacterized protein</fullName>
    </submittedName>
</protein>